<dbReference type="PROSITE" id="PS51724">
    <property type="entry name" value="SPOR"/>
    <property type="match status" value="1"/>
</dbReference>
<dbReference type="PANTHER" id="PTHR38687:SF1">
    <property type="entry name" value="CELL DIVISION PROTEIN DEDD"/>
    <property type="match status" value="1"/>
</dbReference>
<feature type="region of interest" description="Disordered" evidence="1">
    <location>
        <begin position="145"/>
        <end position="166"/>
    </location>
</feature>
<feature type="compositionally biased region" description="Low complexity" evidence="1">
    <location>
        <begin position="91"/>
        <end position="114"/>
    </location>
</feature>
<dbReference type="Pfam" id="PF05036">
    <property type="entry name" value="SPOR"/>
    <property type="match status" value="1"/>
</dbReference>
<dbReference type="RefSeq" id="WP_309652603.1">
    <property type="nucleotide sequence ID" value="NZ_JARWAK010000007.1"/>
</dbReference>
<organism evidence="4 5">
    <name type="scientific">Halomonas koreensis</name>
    <dbReference type="NCBI Taxonomy" id="245385"/>
    <lineage>
        <taxon>Bacteria</taxon>
        <taxon>Pseudomonadati</taxon>
        <taxon>Pseudomonadota</taxon>
        <taxon>Gammaproteobacteria</taxon>
        <taxon>Oceanospirillales</taxon>
        <taxon>Halomonadaceae</taxon>
        <taxon>Halomonas</taxon>
    </lineage>
</organism>
<dbReference type="InterPro" id="IPR007730">
    <property type="entry name" value="SPOR-like_dom"/>
</dbReference>
<evidence type="ECO:0000259" key="3">
    <source>
        <dbReference type="PROSITE" id="PS51724"/>
    </source>
</evidence>
<keyword evidence="2" id="KW-0472">Membrane</keyword>
<proteinExistence type="predicted"/>
<feature type="transmembrane region" description="Helical" evidence="2">
    <location>
        <begin position="9"/>
        <end position="27"/>
    </location>
</feature>
<feature type="compositionally biased region" description="Low complexity" evidence="1">
    <location>
        <begin position="121"/>
        <end position="130"/>
    </location>
</feature>
<feature type="region of interest" description="Disordered" evidence="1">
    <location>
        <begin position="30"/>
        <end position="130"/>
    </location>
</feature>
<dbReference type="Proteomes" id="UP001264519">
    <property type="component" value="Unassembled WGS sequence"/>
</dbReference>
<dbReference type="InterPro" id="IPR036680">
    <property type="entry name" value="SPOR-like_sf"/>
</dbReference>
<reference evidence="4 5" key="1">
    <citation type="submission" date="2023-04" db="EMBL/GenBank/DDBJ databases">
        <title>A long-awaited taxogenomic arrangement of the family Halomonadaceae.</title>
        <authorList>
            <person name="De La Haba R."/>
            <person name="Chuvochina M."/>
            <person name="Wittouck S."/>
            <person name="Arahal D.R."/>
            <person name="Sanchez-Porro C."/>
            <person name="Hugenholtz P."/>
            <person name="Ventosa A."/>
        </authorList>
    </citation>
    <scope>NUCLEOTIDE SEQUENCE [LARGE SCALE GENOMIC DNA]</scope>
    <source>
        <strain evidence="4 5">DSM 23530</strain>
    </source>
</reference>
<name>A0ABU1G260_9GAMM</name>
<dbReference type="InterPro" id="IPR052521">
    <property type="entry name" value="Cell_div_SPOR-domain"/>
</dbReference>
<keyword evidence="2" id="KW-0812">Transmembrane</keyword>
<dbReference type="SUPFAM" id="SSF110997">
    <property type="entry name" value="Sporulation related repeat"/>
    <property type="match status" value="1"/>
</dbReference>
<comment type="caution">
    <text evidence="4">The sequence shown here is derived from an EMBL/GenBank/DDBJ whole genome shotgun (WGS) entry which is preliminary data.</text>
</comment>
<evidence type="ECO:0000256" key="1">
    <source>
        <dbReference type="SAM" id="MobiDB-lite"/>
    </source>
</evidence>
<keyword evidence="5" id="KW-1185">Reference proteome</keyword>
<dbReference type="PANTHER" id="PTHR38687">
    <property type="entry name" value="CELL DIVISION PROTEIN DEDD-RELATED"/>
    <property type="match status" value="1"/>
</dbReference>
<dbReference type="EMBL" id="JARWAK010000007">
    <property type="protein sequence ID" value="MDR5867005.1"/>
    <property type="molecule type" value="Genomic_DNA"/>
</dbReference>
<feature type="domain" description="SPOR" evidence="3">
    <location>
        <begin position="154"/>
        <end position="230"/>
    </location>
</feature>
<dbReference type="Gene3D" id="3.30.70.1070">
    <property type="entry name" value="Sporulation related repeat"/>
    <property type="match status" value="1"/>
</dbReference>
<protein>
    <submittedName>
        <fullName evidence="4">SPOR domain-containing protein</fullName>
    </submittedName>
</protein>
<gene>
    <name evidence="4" type="ORF">QC818_09425</name>
</gene>
<evidence type="ECO:0000313" key="4">
    <source>
        <dbReference type="EMBL" id="MDR5867005.1"/>
    </source>
</evidence>
<evidence type="ECO:0000256" key="2">
    <source>
        <dbReference type="SAM" id="Phobius"/>
    </source>
</evidence>
<keyword evidence="2" id="KW-1133">Transmembrane helix</keyword>
<evidence type="ECO:0000313" key="5">
    <source>
        <dbReference type="Proteomes" id="UP001264519"/>
    </source>
</evidence>
<accession>A0ABU1G260</accession>
<sequence length="231" mass="23829">MKYGLRERVSGALILAALGVIFVPLLFDEPAPREDRPAPTLTIEQPVEVARRQPAEPAPPASLSPEEDRGGEAPDEGEASAARPEPTPAQEAGDAAPGEAAPDVSAEAATTSEAPVEETPAEAPAEEATPADPIAELARAADARLGQAGQGGEAVPGGQWAVQVGSFGEPDNAERLEARLEAAGFPAYRRPRGNDLTSVYVGPYGTSEVAEDVMARLKAGENLQGLLVEAP</sequence>